<dbReference type="AlphaFoldDB" id="A0A2T9YFA5"/>
<evidence type="ECO:0000256" key="6">
    <source>
        <dbReference type="RuleBase" id="RU004560"/>
    </source>
</evidence>
<dbReference type="PIRSF" id="PIRSF006698">
    <property type="entry name" value="Septin"/>
    <property type="match status" value="1"/>
</dbReference>
<dbReference type="Proteomes" id="UP000245383">
    <property type="component" value="Unassembled WGS sequence"/>
</dbReference>
<keyword evidence="4 6" id="KW-0342">GTP-binding</keyword>
<dbReference type="GO" id="GO:0000281">
    <property type="term" value="P:mitotic cytokinesis"/>
    <property type="evidence" value="ECO:0007669"/>
    <property type="project" value="UniProtKB-ARBA"/>
</dbReference>
<proteinExistence type="inferred from homology"/>
<dbReference type="FunFam" id="3.40.50.300:FF:000162">
    <property type="entry name" value="septin-7 isoform X1"/>
    <property type="match status" value="1"/>
</dbReference>
<keyword evidence="3" id="KW-0175">Coiled coil</keyword>
<keyword evidence="5" id="KW-0131">Cell cycle</keyword>
<evidence type="ECO:0000256" key="2">
    <source>
        <dbReference type="ARBA" id="ARBA00022741"/>
    </source>
</evidence>
<gene>
    <name evidence="9" type="ORF">BB561_004591</name>
</gene>
<feature type="domain" description="Septin-type G" evidence="8">
    <location>
        <begin position="71"/>
        <end position="343"/>
    </location>
</feature>
<dbReference type="InterPro" id="IPR016491">
    <property type="entry name" value="Septin"/>
</dbReference>
<sequence>METNVGRGIVWPYRGQKMEVHSRGVLPTLPQYNMAENTLRNKSSTSQIKSLKGNVGFSCFPDQVYLKSIYDGFKFTLMVVGEAGIGKSTLINTMFENKIFPSSSEVTTTENIKGVEITSMSADIQDNNVKLHLTVVDTPGFGNYLNNDNHWQPILENIESRFDAFLAQENRVIRSKIVDNRIDALIYFIKPTGHSLRTIDIEFMKRMHAKVNLIPVISKSDTLTQEELTAFKARILADINFHSIQIFKPTIGSFDDPETTMDTKDILNKIPFAVVGSEEYVKREDGNMVRGRAYPWGIIEVDNEKHNDFTQLRKMIIHSHMEELKDYTDTVLYENHRTQKLLSMGHVQDNSVFREYNPAAQLEEERKIHEAKIQKMEAEMNAVFQQKVMEKESKLKQSEEELFSRHKEMKQTLEKQRKELTDKKKQMETSVRPSSPMDKKPKKGLFNLS</sequence>
<dbReference type="GO" id="GO:0031105">
    <property type="term" value="C:septin complex"/>
    <property type="evidence" value="ECO:0007669"/>
    <property type="project" value="UniProtKB-ARBA"/>
</dbReference>
<dbReference type="OrthoDB" id="416553at2759"/>
<dbReference type="GO" id="GO:0032161">
    <property type="term" value="C:cleavage apparatus septin structure"/>
    <property type="evidence" value="ECO:0007669"/>
    <property type="project" value="UniProtKB-ARBA"/>
</dbReference>
<dbReference type="STRING" id="133385.A0A2T9YFA5"/>
<evidence type="ECO:0000313" key="9">
    <source>
        <dbReference type="EMBL" id="PVU91022.1"/>
    </source>
</evidence>
<comment type="caution">
    <text evidence="9">The sequence shown here is derived from an EMBL/GenBank/DDBJ whole genome shotgun (WGS) entry which is preliminary data.</text>
</comment>
<dbReference type="PROSITE" id="PS51719">
    <property type="entry name" value="G_SEPTIN"/>
    <property type="match status" value="1"/>
</dbReference>
<keyword evidence="1" id="KW-0132">Cell division</keyword>
<evidence type="ECO:0000256" key="1">
    <source>
        <dbReference type="ARBA" id="ARBA00022618"/>
    </source>
</evidence>
<dbReference type="InterPro" id="IPR030379">
    <property type="entry name" value="G_SEPTIN_dom"/>
</dbReference>
<organism evidence="9 10">
    <name type="scientific">Smittium simulii</name>
    <dbReference type="NCBI Taxonomy" id="133385"/>
    <lineage>
        <taxon>Eukaryota</taxon>
        <taxon>Fungi</taxon>
        <taxon>Fungi incertae sedis</taxon>
        <taxon>Zoopagomycota</taxon>
        <taxon>Kickxellomycotina</taxon>
        <taxon>Harpellomycetes</taxon>
        <taxon>Harpellales</taxon>
        <taxon>Legeriomycetaceae</taxon>
        <taxon>Smittium</taxon>
    </lineage>
</organism>
<dbReference type="CDD" id="cd01850">
    <property type="entry name" value="CDC_Septin"/>
    <property type="match status" value="1"/>
</dbReference>
<feature type="compositionally biased region" description="Basic and acidic residues" evidence="7">
    <location>
        <begin position="394"/>
        <end position="427"/>
    </location>
</feature>
<dbReference type="Gene3D" id="3.40.50.300">
    <property type="entry name" value="P-loop containing nucleotide triphosphate hydrolases"/>
    <property type="match status" value="1"/>
</dbReference>
<accession>A0A2T9YFA5</accession>
<name>A0A2T9YFA5_9FUNG</name>
<evidence type="ECO:0000256" key="3">
    <source>
        <dbReference type="ARBA" id="ARBA00023054"/>
    </source>
</evidence>
<evidence type="ECO:0000313" key="10">
    <source>
        <dbReference type="Proteomes" id="UP000245383"/>
    </source>
</evidence>
<evidence type="ECO:0000256" key="7">
    <source>
        <dbReference type="SAM" id="MobiDB-lite"/>
    </source>
</evidence>
<keyword evidence="2 6" id="KW-0547">Nucleotide-binding</keyword>
<protein>
    <recommendedName>
        <fullName evidence="8">Septin-type G domain-containing protein</fullName>
    </recommendedName>
</protein>
<feature type="region of interest" description="Disordered" evidence="7">
    <location>
        <begin position="394"/>
        <end position="449"/>
    </location>
</feature>
<dbReference type="SUPFAM" id="SSF52540">
    <property type="entry name" value="P-loop containing nucleoside triphosphate hydrolases"/>
    <property type="match status" value="1"/>
</dbReference>
<dbReference type="GO" id="GO:0005525">
    <property type="term" value="F:GTP binding"/>
    <property type="evidence" value="ECO:0007669"/>
    <property type="project" value="UniProtKB-KW"/>
</dbReference>
<dbReference type="PANTHER" id="PTHR18884">
    <property type="entry name" value="SEPTIN"/>
    <property type="match status" value="1"/>
</dbReference>
<keyword evidence="10" id="KW-1185">Reference proteome</keyword>
<evidence type="ECO:0000259" key="8">
    <source>
        <dbReference type="PROSITE" id="PS51719"/>
    </source>
</evidence>
<reference evidence="9 10" key="1">
    <citation type="journal article" date="2018" name="MBio">
        <title>Comparative Genomics Reveals the Core Gene Toolbox for the Fungus-Insect Symbiosis.</title>
        <authorList>
            <person name="Wang Y."/>
            <person name="Stata M."/>
            <person name="Wang W."/>
            <person name="Stajich J.E."/>
            <person name="White M.M."/>
            <person name="Moncalvo J.M."/>
        </authorList>
    </citation>
    <scope>NUCLEOTIDE SEQUENCE [LARGE SCALE GENOMIC DNA]</scope>
    <source>
        <strain evidence="9 10">SWE-8-4</strain>
    </source>
</reference>
<evidence type="ECO:0000256" key="4">
    <source>
        <dbReference type="ARBA" id="ARBA00023134"/>
    </source>
</evidence>
<dbReference type="Pfam" id="PF00735">
    <property type="entry name" value="Septin"/>
    <property type="match status" value="1"/>
</dbReference>
<comment type="similarity">
    <text evidence="6">Belongs to the TRAFAC class TrmE-Era-EngA-EngB-Septin-like GTPase superfamily. Septin GTPase family.</text>
</comment>
<dbReference type="InterPro" id="IPR027417">
    <property type="entry name" value="P-loop_NTPase"/>
</dbReference>
<evidence type="ECO:0000256" key="5">
    <source>
        <dbReference type="ARBA" id="ARBA00023306"/>
    </source>
</evidence>
<dbReference type="EMBL" id="MBFR01000224">
    <property type="protein sequence ID" value="PVU91022.1"/>
    <property type="molecule type" value="Genomic_DNA"/>
</dbReference>